<dbReference type="InterPro" id="IPR017923">
    <property type="entry name" value="TFIIS_N"/>
</dbReference>
<dbReference type="InterPro" id="IPR042376">
    <property type="entry name" value="MED26"/>
</dbReference>
<evidence type="ECO:0000313" key="5">
    <source>
        <dbReference type="Proteomes" id="UP001158576"/>
    </source>
</evidence>
<name>A0ABN7SUA9_OIKDI</name>
<proteinExistence type="predicted"/>
<keyword evidence="5" id="KW-1185">Reference proteome</keyword>
<feature type="compositionally biased region" description="Polar residues" evidence="2">
    <location>
        <begin position="85"/>
        <end position="99"/>
    </location>
</feature>
<protein>
    <submittedName>
        <fullName evidence="4">Oidioi.mRNA.OKI2018_I69.chr1.g2912.t1.cds</fullName>
    </submittedName>
</protein>
<dbReference type="PANTHER" id="PTHR15201">
    <property type="entry name" value="CRSP70"/>
    <property type="match status" value="1"/>
</dbReference>
<gene>
    <name evidence="4" type="ORF">OKIOD_LOCUS11677</name>
</gene>
<evidence type="ECO:0000259" key="3">
    <source>
        <dbReference type="PROSITE" id="PS51319"/>
    </source>
</evidence>
<keyword evidence="1" id="KW-0539">Nucleus</keyword>
<dbReference type="SUPFAM" id="SSF47676">
    <property type="entry name" value="Conserved domain common to transcription factors TFIIS, elongin A, CRSP70"/>
    <property type="match status" value="1"/>
</dbReference>
<organism evidence="4 5">
    <name type="scientific">Oikopleura dioica</name>
    <name type="common">Tunicate</name>
    <dbReference type="NCBI Taxonomy" id="34765"/>
    <lineage>
        <taxon>Eukaryota</taxon>
        <taxon>Metazoa</taxon>
        <taxon>Chordata</taxon>
        <taxon>Tunicata</taxon>
        <taxon>Appendicularia</taxon>
        <taxon>Copelata</taxon>
        <taxon>Oikopleuridae</taxon>
        <taxon>Oikopleura</taxon>
    </lineage>
</organism>
<feature type="compositionally biased region" description="Basic and acidic residues" evidence="2">
    <location>
        <begin position="105"/>
        <end position="115"/>
    </location>
</feature>
<dbReference type="InterPro" id="IPR031416">
    <property type="entry name" value="Med26_C"/>
</dbReference>
<evidence type="ECO:0000256" key="2">
    <source>
        <dbReference type="SAM" id="MobiDB-lite"/>
    </source>
</evidence>
<feature type="compositionally biased region" description="Polar residues" evidence="2">
    <location>
        <begin position="159"/>
        <end position="175"/>
    </location>
</feature>
<dbReference type="PROSITE" id="PS51319">
    <property type="entry name" value="TFIIS_N"/>
    <property type="match status" value="1"/>
</dbReference>
<dbReference type="InterPro" id="IPR035441">
    <property type="entry name" value="TFIIS/LEDGF_dom_sf"/>
</dbReference>
<comment type="subcellular location">
    <subcellularLocation>
        <location evidence="1">Nucleus</location>
    </subcellularLocation>
</comment>
<sequence length="373" mass="41443">MMLERAVNTTENHRDQYTIKDRVAVENAIDALEKAEIDLKTLIQLRIGQLVNNVRRKLKKDDSDLKKRMRSLVQKWQKVMMGQDDGTNGTIATDQNQAPPSAAQEARKREEELRMRLMKSNSPVMPNGKATNGNGNKKKTSAKRKAKKRTDELKDESIKSSPRGSPTNGSRSRSPMINLPLLDTVDRDSTGGGRLTPHDSAPSSPVRKRPKSRSNTPNLSNLSNLSKLEYSESNSTPSSTPPEITSSHPHQPPSIARVEDEARVPSTANPSSNSKQNSNESTTPQFSDQPRFIPSVSISDNDPPPKTDDDTSAPQEEDVEKAANEDTEWAGVSGVRDIQGNFHRWHDEISLEPEGTEPFLHIMPYVDLDLNLL</sequence>
<dbReference type="Pfam" id="PF15693">
    <property type="entry name" value="Med26_C"/>
    <property type="match status" value="1"/>
</dbReference>
<dbReference type="EMBL" id="OU015566">
    <property type="protein sequence ID" value="CAG5106598.1"/>
    <property type="molecule type" value="Genomic_DNA"/>
</dbReference>
<dbReference type="Gene3D" id="1.20.930.10">
    <property type="entry name" value="Conserved domain common to transcription factors TFIIS, elongin A, CRSP70"/>
    <property type="match status" value="1"/>
</dbReference>
<dbReference type="Proteomes" id="UP001158576">
    <property type="component" value="Chromosome 1"/>
</dbReference>
<feature type="compositionally biased region" description="Polar residues" evidence="2">
    <location>
        <begin position="266"/>
        <end position="288"/>
    </location>
</feature>
<evidence type="ECO:0000256" key="1">
    <source>
        <dbReference type="PROSITE-ProRule" id="PRU00649"/>
    </source>
</evidence>
<feature type="compositionally biased region" description="Low complexity" evidence="2">
    <location>
        <begin position="213"/>
        <end position="247"/>
    </location>
</feature>
<evidence type="ECO:0000313" key="4">
    <source>
        <dbReference type="EMBL" id="CAG5106598.1"/>
    </source>
</evidence>
<feature type="domain" description="TFIIS N-terminal" evidence="3">
    <location>
        <begin position="1"/>
        <end position="83"/>
    </location>
</feature>
<dbReference type="PANTHER" id="PTHR15201:SF1">
    <property type="entry name" value="MEDIATOR OF RNA POLYMERASE II TRANSCRIPTION SUBUNIT 26"/>
    <property type="match status" value="1"/>
</dbReference>
<feature type="region of interest" description="Disordered" evidence="2">
    <location>
        <begin position="83"/>
        <end position="328"/>
    </location>
</feature>
<feature type="compositionally biased region" description="Basic residues" evidence="2">
    <location>
        <begin position="136"/>
        <end position="148"/>
    </location>
</feature>
<reference evidence="4 5" key="1">
    <citation type="submission" date="2021-04" db="EMBL/GenBank/DDBJ databases">
        <authorList>
            <person name="Bliznina A."/>
        </authorList>
    </citation>
    <scope>NUCLEOTIDE SEQUENCE [LARGE SCALE GENOMIC DNA]</scope>
</reference>
<dbReference type="Pfam" id="PF08711">
    <property type="entry name" value="Med26"/>
    <property type="match status" value="1"/>
</dbReference>
<accession>A0ABN7SUA9</accession>
<feature type="compositionally biased region" description="Basic and acidic residues" evidence="2">
    <location>
        <begin position="149"/>
        <end position="158"/>
    </location>
</feature>